<dbReference type="InterPro" id="IPR041401">
    <property type="entry name" value="TseB-like_dom"/>
</dbReference>
<dbReference type="OrthoDB" id="2242521at2"/>
<organism evidence="3 4">
    <name type="scientific">Marinilactibacillus piezotolerans</name>
    <dbReference type="NCBI Taxonomy" id="258723"/>
    <lineage>
        <taxon>Bacteria</taxon>
        <taxon>Bacillati</taxon>
        <taxon>Bacillota</taxon>
        <taxon>Bacilli</taxon>
        <taxon>Lactobacillales</taxon>
        <taxon>Carnobacteriaceae</taxon>
        <taxon>Marinilactibacillus</taxon>
    </lineage>
</organism>
<evidence type="ECO:0000256" key="1">
    <source>
        <dbReference type="SAM" id="Phobius"/>
    </source>
</evidence>
<dbReference type="EMBL" id="FOSJ01000002">
    <property type="protein sequence ID" value="SFJ90450.1"/>
    <property type="molecule type" value="Genomic_DNA"/>
</dbReference>
<keyword evidence="4" id="KW-1185">Reference proteome</keyword>
<keyword evidence="1" id="KW-0472">Membrane</keyword>
<gene>
    <name evidence="3" type="ORF">SAMN04488569_100245</name>
</gene>
<name>A0A1I3V5P2_9LACT</name>
<dbReference type="Pfam" id="PF17881">
    <property type="entry name" value="TseB"/>
    <property type="match status" value="1"/>
</dbReference>
<dbReference type="Proteomes" id="UP000199589">
    <property type="component" value="Unassembled WGS sequence"/>
</dbReference>
<dbReference type="AlphaFoldDB" id="A0A1I3V5P2"/>
<dbReference type="InterPro" id="IPR046350">
    <property type="entry name" value="Cystatin_sf"/>
</dbReference>
<dbReference type="SUPFAM" id="SSF54403">
    <property type="entry name" value="Cystatin/monellin"/>
    <property type="match status" value="2"/>
</dbReference>
<keyword evidence="1" id="KW-1133">Transmembrane helix</keyword>
<feature type="domain" description="Cell wall elongation regulator TseB-like" evidence="2">
    <location>
        <begin position="36"/>
        <end position="80"/>
    </location>
</feature>
<feature type="transmembrane region" description="Helical" evidence="1">
    <location>
        <begin position="6"/>
        <end position="23"/>
    </location>
</feature>
<protein>
    <submittedName>
        <fullName evidence="3">Uncharacterized protein YpmB</fullName>
    </submittedName>
</protein>
<dbReference type="RefSeq" id="WP_072694982.1">
    <property type="nucleotide sequence ID" value="NZ_FOSJ01000002.1"/>
</dbReference>
<evidence type="ECO:0000259" key="2">
    <source>
        <dbReference type="Pfam" id="PF17881"/>
    </source>
</evidence>
<sequence length="157" mass="18210">MKKFFIGLTVFLIMLIIGSIVLYRRSVAPYNNSKEEAFEYAIAHSDIITPEEFYWYNDTETFFTVVGKTEEDTELVVLINQDNGDVTSIPIEETISKQSAIQKTREARQPDKILEARIGMDNNIPIWEVSYRNENGRLGYYILSLEDGEWLRTIDNI</sequence>
<proteinExistence type="predicted"/>
<keyword evidence="1" id="KW-0812">Transmembrane</keyword>
<evidence type="ECO:0000313" key="3">
    <source>
        <dbReference type="EMBL" id="SFJ90450.1"/>
    </source>
</evidence>
<accession>A0A1I3V5P2</accession>
<reference evidence="4" key="1">
    <citation type="submission" date="2016-10" db="EMBL/GenBank/DDBJ databases">
        <authorList>
            <person name="Varghese N."/>
            <person name="Submissions S."/>
        </authorList>
    </citation>
    <scope>NUCLEOTIDE SEQUENCE [LARGE SCALE GENOMIC DNA]</scope>
    <source>
        <strain evidence="4">DSM 16108</strain>
    </source>
</reference>
<dbReference type="Gene3D" id="3.10.450.40">
    <property type="match status" value="2"/>
</dbReference>
<evidence type="ECO:0000313" key="4">
    <source>
        <dbReference type="Proteomes" id="UP000199589"/>
    </source>
</evidence>